<keyword evidence="5" id="KW-0472">Membrane</keyword>
<dbReference type="KEGG" id="mpho:DA803_01915"/>
<evidence type="ECO:0000256" key="6">
    <source>
        <dbReference type="ARBA" id="ARBA00023139"/>
    </source>
</evidence>
<organism evidence="10 11">
    <name type="scientific">[Mycoplasma] phocae</name>
    <dbReference type="NCBI Taxonomy" id="142651"/>
    <lineage>
        <taxon>Bacteria</taxon>
        <taxon>Bacillati</taxon>
        <taxon>Mycoplasmatota</taxon>
        <taxon>Mycoplasmoidales</taxon>
        <taxon>Metamycoplasmataceae</taxon>
        <taxon>Metamycoplasma</taxon>
    </lineage>
</organism>
<evidence type="ECO:0000256" key="8">
    <source>
        <dbReference type="SAM" id="MobiDB-lite"/>
    </source>
</evidence>
<evidence type="ECO:0000313" key="11">
    <source>
        <dbReference type="Proteomes" id="UP000252477"/>
    </source>
</evidence>
<dbReference type="GO" id="GO:0005886">
    <property type="term" value="C:plasma membrane"/>
    <property type="evidence" value="ECO:0007669"/>
    <property type="project" value="UniProtKB-SubCell"/>
</dbReference>
<dbReference type="RefSeq" id="WP_114190945.1">
    <property type="nucleotide sequence ID" value="NZ_CP029295.1"/>
</dbReference>
<keyword evidence="3 9" id="KW-0732">Signal</keyword>
<feature type="chain" id="PRO_5016263728" description="Lipoprotein" evidence="9">
    <location>
        <begin position="24"/>
        <end position="214"/>
    </location>
</feature>
<dbReference type="InterPro" id="IPR049890">
    <property type="entry name" value="VlpA-F-like_signal"/>
</dbReference>
<evidence type="ECO:0000256" key="1">
    <source>
        <dbReference type="ARBA" id="ARBA00004193"/>
    </source>
</evidence>
<feature type="region of interest" description="Disordered" evidence="8">
    <location>
        <begin position="30"/>
        <end position="123"/>
    </location>
</feature>
<evidence type="ECO:0000256" key="4">
    <source>
        <dbReference type="ARBA" id="ARBA00022737"/>
    </source>
</evidence>
<dbReference type="NCBIfam" id="NF033817">
    <property type="entry name" value="Mplas_variab_LP"/>
    <property type="match status" value="1"/>
</dbReference>
<feature type="signal peptide" evidence="9">
    <location>
        <begin position="1"/>
        <end position="23"/>
    </location>
</feature>
<dbReference type="EMBL" id="CP029295">
    <property type="protein sequence ID" value="AXE60839.1"/>
    <property type="molecule type" value="Genomic_DNA"/>
</dbReference>
<keyword evidence="7" id="KW-0449">Lipoprotein</keyword>
<evidence type="ECO:0008006" key="12">
    <source>
        <dbReference type="Google" id="ProtNLM"/>
    </source>
</evidence>
<evidence type="ECO:0000256" key="3">
    <source>
        <dbReference type="ARBA" id="ARBA00022729"/>
    </source>
</evidence>
<dbReference type="AlphaFoldDB" id="A0A2Z5IQ53"/>
<evidence type="ECO:0000256" key="9">
    <source>
        <dbReference type="SAM" id="SignalP"/>
    </source>
</evidence>
<proteinExistence type="predicted"/>
<name>A0A2Z5IQ53_9BACT</name>
<keyword evidence="11" id="KW-1185">Reference proteome</keyword>
<comment type="subcellular location">
    <subcellularLocation>
        <location evidence="1">Cell membrane</location>
        <topology evidence="1">Lipid-anchor</topology>
    </subcellularLocation>
</comment>
<feature type="compositionally biased region" description="Basic and acidic residues" evidence="8">
    <location>
        <begin position="91"/>
        <end position="108"/>
    </location>
</feature>
<keyword evidence="2" id="KW-1003">Cell membrane</keyword>
<dbReference type="Proteomes" id="UP000252477">
    <property type="component" value="Chromosome"/>
</dbReference>
<evidence type="ECO:0000256" key="7">
    <source>
        <dbReference type="ARBA" id="ARBA00023288"/>
    </source>
</evidence>
<protein>
    <recommendedName>
        <fullName evidence="12">Lipoprotein</fullName>
    </recommendedName>
</protein>
<evidence type="ECO:0000256" key="5">
    <source>
        <dbReference type="ARBA" id="ARBA00023136"/>
    </source>
</evidence>
<evidence type="ECO:0000256" key="2">
    <source>
        <dbReference type="ARBA" id="ARBA00022475"/>
    </source>
</evidence>
<keyword evidence="4" id="KW-0677">Repeat</keyword>
<gene>
    <name evidence="10" type="ORF">DA803_01915</name>
</gene>
<keyword evidence="6" id="KW-0564">Palmitate</keyword>
<feature type="compositionally biased region" description="Pro residues" evidence="8">
    <location>
        <begin position="35"/>
        <end position="67"/>
    </location>
</feature>
<accession>A0A2Z5IQ53</accession>
<evidence type="ECO:0000313" key="10">
    <source>
        <dbReference type="EMBL" id="AXE60839.1"/>
    </source>
</evidence>
<sequence>MKKNKWLATLSLSVIAMPLIAAACNNVNMKKEMPQTPPTTPEAPKPTPPQNDSPQTPPTNPKSPQTPPKMNDSKPDSKDMTPNTPPPNNMDNKKEESPKMPLDPKDSKPSPMKPIVPDKDKTEADWKKFLLENVEIDYSEKPIDLSRFDSKKVTVKTPDGWVAHYDEFSINVFPSEDSKSLQISVNMTLTNEKYPNIKIMIDKKNGIPLKSEMK</sequence>
<reference evidence="10 11" key="1">
    <citation type="submission" date="2018-05" db="EMBL/GenBank/DDBJ databases">
        <title>Annotation of the Mycoplasma phocidae genome.</title>
        <authorList>
            <person name="Brown D.R."/>
            <person name="Kutish G.F."/>
            <person name="Frasca S.Jr."/>
        </authorList>
    </citation>
    <scope>NUCLEOTIDE SEQUENCE [LARGE SCALE GENOMIC DNA]</scope>
    <source>
        <strain evidence="10 11">105</strain>
    </source>
</reference>
<dbReference type="PROSITE" id="PS51257">
    <property type="entry name" value="PROKAR_LIPOPROTEIN"/>
    <property type="match status" value="1"/>
</dbReference>